<dbReference type="AlphaFoldDB" id="A0A2I1E3A5"/>
<reference evidence="1 2" key="2">
    <citation type="submission" date="2017-10" db="EMBL/GenBank/DDBJ databases">
        <title>Genome analyses suggest a sexual origin of heterokaryosis in a supposedly ancient asexual fungus.</title>
        <authorList>
            <person name="Corradi N."/>
            <person name="Sedzielewska K."/>
            <person name="Noel J."/>
            <person name="Charron P."/>
            <person name="Farinelli L."/>
            <person name="Marton T."/>
            <person name="Kruger M."/>
            <person name="Pelin A."/>
            <person name="Brachmann A."/>
            <person name="Corradi N."/>
        </authorList>
    </citation>
    <scope>NUCLEOTIDE SEQUENCE [LARGE SCALE GENOMIC DNA]</scope>
    <source>
        <strain evidence="1 2">A1</strain>
    </source>
</reference>
<evidence type="ECO:0000313" key="2">
    <source>
        <dbReference type="Proteomes" id="UP000232688"/>
    </source>
</evidence>
<sequence length="129" mass="15167">MKNKTKIVLITWNDAQGSTIFGEDKKRSQSKKYRRIGIHLIINEEELDINNSPSLKQCEGCTKNISKKKETKECLIYLEGEFSRTIEKRNEEGVLKPYETLNNIIKKNEWIRKYNEEEKIMKNIMKGLG</sequence>
<gene>
    <name evidence="1" type="ORF">RhiirA1_464807</name>
</gene>
<reference evidence="1 2" key="1">
    <citation type="submission" date="2017-10" db="EMBL/GenBank/DDBJ databases">
        <title>Extensive intraspecific genome diversity in a model arbuscular mycorrhizal fungus.</title>
        <authorList>
            <person name="Chen E.C.H."/>
            <person name="Morin E."/>
            <person name="Baudet D."/>
            <person name="Noel J."/>
            <person name="Ndikumana S."/>
            <person name="Charron P."/>
            <person name="St-Onge C."/>
            <person name="Giorgi J."/>
            <person name="Grigoriev I.V."/>
            <person name="Roux C."/>
            <person name="Martin F.M."/>
            <person name="Corradi N."/>
        </authorList>
    </citation>
    <scope>NUCLEOTIDE SEQUENCE [LARGE SCALE GENOMIC DNA]</scope>
    <source>
        <strain evidence="1 2">A1</strain>
    </source>
</reference>
<dbReference type="OrthoDB" id="2324042at2759"/>
<protein>
    <submittedName>
        <fullName evidence="1">Uncharacterized protein</fullName>
    </submittedName>
</protein>
<evidence type="ECO:0000313" key="1">
    <source>
        <dbReference type="EMBL" id="PKC62689.1"/>
    </source>
</evidence>
<dbReference type="Proteomes" id="UP000232688">
    <property type="component" value="Unassembled WGS sequence"/>
</dbReference>
<proteinExistence type="predicted"/>
<name>A0A2I1E3A5_9GLOM</name>
<comment type="caution">
    <text evidence="1">The sequence shown here is derived from an EMBL/GenBank/DDBJ whole genome shotgun (WGS) entry which is preliminary data.</text>
</comment>
<dbReference type="EMBL" id="LLXH01000826">
    <property type="protein sequence ID" value="PKC62689.1"/>
    <property type="molecule type" value="Genomic_DNA"/>
</dbReference>
<organism evidence="1 2">
    <name type="scientific">Rhizophagus irregularis</name>
    <dbReference type="NCBI Taxonomy" id="588596"/>
    <lineage>
        <taxon>Eukaryota</taxon>
        <taxon>Fungi</taxon>
        <taxon>Fungi incertae sedis</taxon>
        <taxon>Mucoromycota</taxon>
        <taxon>Glomeromycotina</taxon>
        <taxon>Glomeromycetes</taxon>
        <taxon>Glomerales</taxon>
        <taxon>Glomeraceae</taxon>
        <taxon>Rhizophagus</taxon>
    </lineage>
</organism>
<dbReference type="VEuPathDB" id="FungiDB:RhiirA1_464807"/>
<accession>A0A2I1E3A5</accession>